<protein>
    <submittedName>
        <fullName evidence="1">Beta-phosphoglucomutase-like phosphatase (HAD superfamily)</fullName>
    </submittedName>
</protein>
<keyword evidence="2" id="KW-1185">Reference proteome</keyword>
<dbReference type="SFLD" id="SFLDS00003">
    <property type="entry name" value="Haloacid_Dehalogenase"/>
    <property type="match status" value="1"/>
</dbReference>
<accession>A0A7Y9DM53</accession>
<reference evidence="1 2" key="1">
    <citation type="submission" date="2020-07" db="EMBL/GenBank/DDBJ databases">
        <title>Sequencing the genomes of 1000 actinobacteria strains.</title>
        <authorList>
            <person name="Klenk H.-P."/>
        </authorList>
    </citation>
    <scope>NUCLEOTIDE SEQUENCE [LARGE SCALE GENOMIC DNA]</scope>
    <source>
        <strain evidence="1 2">DSM 7487</strain>
    </source>
</reference>
<dbReference type="AlphaFoldDB" id="A0A7Y9DM53"/>
<dbReference type="GO" id="GO:0006281">
    <property type="term" value="P:DNA repair"/>
    <property type="evidence" value="ECO:0007669"/>
    <property type="project" value="TreeGrafter"/>
</dbReference>
<dbReference type="PANTHER" id="PTHR43434">
    <property type="entry name" value="PHOSPHOGLYCOLATE PHOSPHATASE"/>
    <property type="match status" value="1"/>
</dbReference>
<dbReference type="InterPro" id="IPR023198">
    <property type="entry name" value="PGP-like_dom2"/>
</dbReference>
<dbReference type="EMBL" id="JACCBB010000001">
    <property type="protein sequence ID" value="NYD23164.1"/>
    <property type="molecule type" value="Genomic_DNA"/>
</dbReference>
<dbReference type="InterPro" id="IPR006439">
    <property type="entry name" value="HAD-SF_hydro_IA"/>
</dbReference>
<comment type="caution">
    <text evidence="1">The sequence shown here is derived from an EMBL/GenBank/DDBJ whole genome shotgun (WGS) entry which is preliminary data.</text>
</comment>
<dbReference type="Gene3D" id="3.40.50.1000">
    <property type="entry name" value="HAD superfamily/HAD-like"/>
    <property type="match status" value="1"/>
</dbReference>
<dbReference type="SUPFAM" id="SSF56784">
    <property type="entry name" value="HAD-like"/>
    <property type="match status" value="1"/>
</dbReference>
<dbReference type="PANTHER" id="PTHR43434:SF1">
    <property type="entry name" value="PHOSPHOGLYCOLATE PHOSPHATASE"/>
    <property type="match status" value="1"/>
</dbReference>
<evidence type="ECO:0000313" key="1">
    <source>
        <dbReference type="EMBL" id="NYD23164.1"/>
    </source>
</evidence>
<gene>
    <name evidence="1" type="ORF">BJ968_002704</name>
</gene>
<dbReference type="GO" id="GO:0008967">
    <property type="term" value="F:phosphoglycolate phosphatase activity"/>
    <property type="evidence" value="ECO:0007669"/>
    <property type="project" value="TreeGrafter"/>
</dbReference>
<name>A0A7Y9DM53_9ACTN</name>
<organism evidence="1 2">
    <name type="scientific">Kineococcus aurantiacus</name>
    <dbReference type="NCBI Taxonomy" id="37633"/>
    <lineage>
        <taxon>Bacteria</taxon>
        <taxon>Bacillati</taxon>
        <taxon>Actinomycetota</taxon>
        <taxon>Actinomycetes</taxon>
        <taxon>Kineosporiales</taxon>
        <taxon>Kineosporiaceae</taxon>
        <taxon>Kineococcus</taxon>
    </lineage>
</organism>
<dbReference type="InterPro" id="IPR036412">
    <property type="entry name" value="HAD-like_sf"/>
</dbReference>
<dbReference type="Gene3D" id="1.10.150.240">
    <property type="entry name" value="Putative phosphatase, domain 2"/>
    <property type="match status" value="1"/>
</dbReference>
<proteinExistence type="predicted"/>
<dbReference type="InterPro" id="IPR050155">
    <property type="entry name" value="HAD-like_hydrolase_sf"/>
</dbReference>
<dbReference type="NCBIfam" id="TIGR01509">
    <property type="entry name" value="HAD-SF-IA-v3"/>
    <property type="match status" value="1"/>
</dbReference>
<sequence>MSPAAPLERVTTVLCDADGTLFPSEEPAYAASAGVTNRFLTELGAEREFAPEELQAMTNGKNFRAAAQELARGYGRDLAGPELDGWVAQEKDVVTAHLRTVLVPDPSVQGPLRALSGRFVLAAVTSSASSRLDACLEVAGLADLFDPDRRFSAEDSLPVPTSKPDPAVYALAGRRLGVSPDTAVAVEDSINGALSAVAAGFPTIGTVQFVPEGERPAREAALREAGAFAVVRSWAEVARLLD</sequence>
<dbReference type="SFLD" id="SFLDG01129">
    <property type="entry name" value="C1.5:_HAD__Beta-PGM__Phosphata"/>
    <property type="match status" value="1"/>
</dbReference>
<dbReference type="RefSeq" id="WP_343078012.1">
    <property type="nucleotide sequence ID" value="NZ_BAAAGN010000010.1"/>
</dbReference>
<dbReference type="Proteomes" id="UP000521922">
    <property type="component" value="Unassembled WGS sequence"/>
</dbReference>
<evidence type="ECO:0000313" key="2">
    <source>
        <dbReference type="Proteomes" id="UP000521922"/>
    </source>
</evidence>
<dbReference type="Pfam" id="PF00702">
    <property type="entry name" value="Hydrolase"/>
    <property type="match status" value="1"/>
</dbReference>
<dbReference type="InterPro" id="IPR023214">
    <property type="entry name" value="HAD_sf"/>
</dbReference>